<comment type="similarity">
    <text evidence="1">Belongs to the non-flavoprotein flavin reductase family.</text>
</comment>
<organism evidence="4 5">
    <name type="scientific">Noviherbaspirillum sedimenti</name>
    <dbReference type="NCBI Taxonomy" id="2320865"/>
    <lineage>
        <taxon>Bacteria</taxon>
        <taxon>Pseudomonadati</taxon>
        <taxon>Pseudomonadota</taxon>
        <taxon>Betaproteobacteria</taxon>
        <taxon>Burkholderiales</taxon>
        <taxon>Oxalobacteraceae</taxon>
        <taxon>Noviherbaspirillum</taxon>
    </lineage>
</organism>
<dbReference type="SUPFAM" id="SSF50475">
    <property type="entry name" value="FMN-binding split barrel"/>
    <property type="match status" value="1"/>
</dbReference>
<dbReference type="InterPro" id="IPR012349">
    <property type="entry name" value="Split_barrel_FMN-bd"/>
</dbReference>
<dbReference type="PANTHER" id="PTHR30466:SF11">
    <property type="entry name" value="FLAVIN-DEPENDENT MONOOXYGENASE, REDUCTASE SUBUNIT HSAB"/>
    <property type="match status" value="1"/>
</dbReference>
<dbReference type="InterPro" id="IPR050268">
    <property type="entry name" value="NADH-dep_flavin_reductase"/>
</dbReference>
<dbReference type="Pfam" id="PF01613">
    <property type="entry name" value="Flavin_Reduct"/>
    <property type="match status" value="1"/>
</dbReference>
<keyword evidence="5" id="KW-1185">Reference proteome</keyword>
<dbReference type="PANTHER" id="PTHR30466">
    <property type="entry name" value="FLAVIN REDUCTASE"/>
    <property type="match status" value="1"/>
</dbReference>
<dbReference type="AlphaFoldDB" id="A0A3A3GA58"/>
<sequence>MKMPVQLDEKAFRNALGTFATGVTIVTTRGPDGEDVGLTANSFNSVSLDPPLVLWSLAKTSKSIEAFTQATHFAVHILAADQEPLSNQFAKRGIDKFAGVALERGEGGIPLIKGCGARFQCRAAYQYEGGDHVILVGEVSAFEHDQRDPLLFYKGRYALATQRGEENGAPDSAAICDDDLSHLLQRAYFYLLTPVRQQRERHGISLHEHYLMSVLMASGGKTVDQINDIIGYTGVISTPEIAEALVARSLVQKLPGAVGMPRLWLTPMGQRMMIEVIAAAKAMEADALLDFGEDEKRLLKRLVQRLLAGAERSVDERVGNHMDLLKQITNVRATVGQ</sequence>
<keyword evidence="2" id="KW-0560">Oxidoreductase</keyword>
<feature type="domain" description="Flavin reductase like" evidence="3">
    <location>
        <begin position="16"/>
        <end position="159"/>
    </location>
</feature>
<name>A0A3A3GA58_9BURK</name>
<gene>
    <name evidence="4" type="ORF">D3878_19335</name>
</gene>
<dbReference type="SMART" id="SM00903">
    <property type="entry name" value="Flavin_Reduct"/>
    <property type="match status" value="1"/>
</dbReference>
<dbReference type="SUPFAM" id="SSF46785">
    <property type="entry name" value="Winged helix' DNA-binding domain"/>
    <property type="match status" value="1"/>
</dbReference>
<dbReference type="GO" id="GO:0010181">
    <property type="term" value="F:FMN binding"/>
    <property type="evidence" value="ECO:0007669"/>
    <property type="project" value="InterPro"/>
</dbReference>
<comment type="caution">
    <text evidence="4">The sequence shown here is derived from an EMBL/GenBank/DDBJ whole genome shotgun (WGS) entry which is preliminary data.</text>
</comment>
<reference evidence="5" key="1">
    <citation type="submission" date="2018-09" db="EMBL/GenBank/DDBJ databases">
        <authorList>
            <person name="Zhu H."/>
        </authorList>
    </citation>
    <scope>NUCLEOTIDE SEQUENCE [LARGE SCALE GENOMIC DNA]</scope>
    <source>
        <strain evidence="5">K1S02-23</strain>
    </source>
</reference>
<accession>A0A3A3GA58</accession>
<evidence type="ECO:0000259" key="3">
    <source>
        <dbReference type="SMART" id="SM00903"/>
    </source>
</evidence>
<evidence type="ECO:0000256" key="1">
    <source>
        <dbReference type="ARBA" id="ARBA00008898"/>
    </source>
</evidence>
<dbReference type="Gene3D" id="1.10.10.10">
    <property type="entry name" value="Winged helix-like DNA-binding domain superfamily/Winged helix DNA-binding domain"/>
    <property type="match status" value="1"/>
</dbReference>
<dbReference type="InterPro" id="IPR002563">
    <property type="entry name" value="Flavin_Rdtase-like_dom"/>
</dbReference>
<dbReference type="EMBL" id="QYUQ01000002">
    <property type="protein sequence ID" value="RJG03482.1"/>
    <property type="molecule type" value="Genomic_DNA"/>
</dbReference>
<evidence type="ECO:0000313" key="4">
    <source>
        <dbReference type="EMBL" id="RJG03482.1"/>
    </source>
</evidence>
<protein>
    <submittedName>
        <fullName evidence="4">Flavin reductase</fullName>
    </submittedName>
</protein>
<dbReference type="InterPro" id="IPR036388">
    <property type="entry name" value="WH-like_DNA-bd_sf"/>
</dbReference>
<evidence type="ECO:0000256" key="2">
    <source>
        <dbReference type="ARBA" id="ARBA00023002"/>
    </source>
</evidence>
<dbReference type="InterPro" id="IPR036390">
    <property type="entry name" value="WH_DNA-bd_sf"/>
</dbReference>
<dbReference type="Gene3D" id="2.30.110.10">
    <property type="entry name" value="Electron Transport, Fmn-binding Protein, Chain A"/>
    <property type="match status" value="1"/>
</dbReference>
<dbReference type="GO" id="GO:0042602">
    <property type="term" value="F:riboflavin reductase (NADPH) activity"/>
    <property type="evidence" value="ECO:0007669"/>
    <property type="project" value="TreeGrafter"/>
</dbReference>
<proteinExistence type="inferred from homology"/>
<dbReference type="Proteomes" id="UP000266327">
    <property type="component" value="Unassembled WGS sequence"/>
</dbReference>
<evidence type="ECO:0000313" key="5">
    <source>
        <dbReference type="Proteomes" id="UP000266327"/>
    </source>
</evidence>